<keyword evidence="2" id="KW-0238">DNA-binding</keyword>
<organism evidence="5 6">
    <name type="scientific">Pedobacter cryoconitis</name>
    <dbReference type="NCBI Taxonomy" id="188932"/>
    <lineage>
        <taxon>Bacteria</taxon>
        <taxon>Pseudomonadati</taxon>
        <taxon>Bacteroidota</taxon>
        <taxon>Sphingobacteriia</taxon>
        <taxon>Sphingobacteriales</taxon>
        <taxon>Sphingobacteriaceae</taxon>
        <taxon>Pedobacter</taxon>
    </lineage>
</organism>
<dbReference type="SUPFAM" id="SSF46689">
    <property type="entry name" value="Homeodomain-like"/>
    <property type="match status" value="1"/>
</dbReference>
<dbReference type="PRINTS" id="PR00032">
    <property type="entry name" value="HTHARAC"/>
</dbReference>
<feature type="domain" description="HTH araC/xylS-type" evidence="4">
    <location>
        <begin position="181"/>
        <end position="279"/>
    </location>
</feature>
<dbReference type="PANTHER" id="PTHR43280">
    <property type="entry name" value="ARAC-FAMILY TRANSCRIPTIONAL REGULATOR"/>
    <property type="match status" value="1"/>
</dbReference>
<evidence type="ECO:0000256" key="2">
    <source>
        <dbReference type="ARBA" id="ARBA00023125"/>
    </source>
</evidence>
<evidence type="ECO:0000313" key="5">
    <source>
        <dbReference type="EMBL" id="AMP99344.1"/>
    </source>
</evidence>
<dbReference type="SMART" id="SM00342">
    <property type="entry name" value="HTH_ARAC"/>
    <property type="match status" value="1"/>
</dbReference>
<keyword evidence="1" id="KW-0805">Transcription regulation</keyword>
<name>A0A127VDG5_9SPHI</name>
<evidence type="ECO:0000256" key="3">
    <source>
        <dbReference type="ARBA" id="ARBA00023163"/>
    </source>
</evidence>
<dbReference type="PANTHER" id="PTHR43280:SF32">
    <property type="entry name" value="TRANSCRIPTIONAL REGULATORY PROTEIN"/>
    <property type="match status" value="1"/>
</dbReference>
<keyword evidence="3" id="KW-0804">Transcription</keyword>
<dbReference type="GO" id="GO:0003700">
    <property type="term" value="F:DNA-binding transcription factor activity"/>
    <property type="evidence" value="ECO:0007669"/>
    <property type="project" value="InterPro"/>
</dbReference>
<evidence type="ECO:0000259" key="4">
    <source>
        <dbReference type="PROSITE" id="PS01124"/>
    </source>
</evidence>
<gene>
    <name evidence="5" type="ORF">AY601_2454</name>
</gene>
<sequence>MKFHHLEPVTKGEFHLTINEADFDRSFFQRDRTDKFLTIAWNRGAEQVITIDGVKYDFPEQSILPLMVNQSFQFEKPGQVIAWQYNRNFYCIVDHDKEVSCVGFLFYGSTGNLFVRLNEQEQKKITLLFEIFIEEFNTIDNIQREMLQMLLKRLIIIITRLAKSQYITDKKLTDDKLDIIRRYNLLVEQHFRLQHQVQFYAELLNRSPKTLANLFAIYNHKSPLAVIQERVVLEAKRLLIYTDKSAKEIAYELGFDDAAYFSNFFKKQVSFSPSDFRAARLSS</sequence>
<evidence type="ECO:0000313" key="6">
    <source>
        <dbReference type="Proteomes" id="UP000071561"/>
    </source>
</evidence>
<dbReference type="PROSITE" id="PS01124">
    <property type="entry name" value="HTH_ARAC_FAMILY_2"/>
    <property type="match status" value="1"/>
</dbReference>
<dbReference type="EMBL" id="CP014504">
    <property type="protein sequence ID" value="AMP99344.1"/>
    <property type="molecule type" value="Genomic_DNA"/>
</dbReference>
<dbReference type="InterPro" id="IPR020449">
    <property type="entry name" value="Tscrpt_reg_AraC-type_HTH"/>
</dbReference>
<dbReference type="InterPro" id="IPR009057">
    <property type="entry name" value="Homeodomain-like_sf"/>
</dbReference>
<dbReference type="KEGG" id="pcm:AY601_2454"/>
<dbReference type="RefSeq" id="WP_068401244.1">
    <property type="nucleotide sequence ID" value="NZ_CP014504.1"/>
</dbReference>
<dbReference type="AlphaFoldDB" id="A0A127VDG5"/>
<reference evidence="5 6" key="1">
    <citation type="submission" date="2016-03" db="EMBL/GenBank/DDBJ databases">
        <title>Complete genome sequence of Pedobacter cryoconitis PAMC 27485.</title>
        <authorList>
            <person name="Lee J."/>
            <person name="Kim O.-S."/>
        </authorList>
    </citation>
    <scope>NUCLEOTIDE SEQUENCE [LARGE SCALE GENOMIC DNA]</scope>
    <source>
        <strain evidence="5 6">PAMC 27485</strain>
    </source>
</reference>
<dbReference type="Gene3D" id="1.10.10.60">
    <property type="entry name" value="Homeodomain-like"/>
    <property type="match status" value="1"/>
</dbReference>
<accession>A0A127VDG5</accession>
<dbReference type="OrthoDB" id="2585681at2"/>
<dbReference type="Pfam" id="PF12833">
    <property type="entry name" value="HTH_18"/>
    <property type="match status" value="1"/>
</dbReference>
<proteinExistence type="predicted"/>
<dbReference type="PATRIC" id="fig|188932.3.peg.2565"/>
<dbReference type="Proteomes" id="UP000071561">
    <property type="component" value="Chromosome"/>
</dbReference>
<keyword evidence="6" id="KW-1185">Reference proteome</keyword>
<dbReference type="GO" id="GO:0043565">
    <property type="term" value="F:sequence-specific DNA binding"/>
    <property type="evidence" value="ECO:0007669"/>
    <property type="project" value="InterPro"/>
</dbReference>
<protein>
    <submittedName>
        <fullName evidence="5">AraC family transcriptional regulator</fullName>
    </submittedName>
</protein>
<dbReference type="InterPro" id="IPR018060">
    <property type="entry name" value="HTH_AraC"/>
</dbReference>
<evidence type="ECO:0000256" key="1">
    <source>
        <dbReference type="ARBA" id="ARBA00023015"/>
    </source>
</evidence>